<dbReference type="AlphaFoldDB" id="A0A5C6C2W7"/>
<keyword evidence="1" id="KW-0732">Signal</keyword>
<dbReference type="Gene3D" id="3.80.10.10">
    <property type="entry name" value="Ribonuclease Inhibitor"/>
    <property type="match status" value="1"/>
</dbReference>
<proteinExistence type="predicted"/>
<accession>A0A5C6C2W7</accession>
<dbReference type="SUPFAM" id="SSF52047">
    <property type="entry name" value="RNI-like"/>
    <property type="match status" value="1"/>
</dbReference>
<dbReference type="EMBL" id="SJPU01000001">
    <property type="protein sequence ID" value="TWU18425.1"/>
    <property type="molecule type" value="Genomic_DNA"/>
</dbReference>
<dbReference type="RefSeq" id="WP_146405480.1">
    <property type="nucleotide sequence ID" value="NZ_SJPU01000001.1"/>
</dbReference>
<feature type="chain" id="PRO_5022973239" evidence="1">
    <location>
        <begin position="30"/>
        <end position="587"/>
    </location>
</feature>
<evidence type="ECO:0000313" key="2">
    <source>
        <dbReference type="EMBL" id="TWU18425.1"/>
    </source>
</evidence>
<evidence type="ECO:0000313" key="3">
    <source>
        <dbReference type="Proteomes" id="UP000319908"/>
    </source>
</evidence>
<sequence>MLRKPAILTHRVWLGVWSLVFLLAAGAPAADRSAAYLPAASAVSAAESIAPADAAIWQAGILPTAAVGIDADSRGGDADWWRYVALWRGHHDNLASPAIRRWLALPLSDEVQLTARKGRLAPRFLPWKAASFAVVQTPHFEILTRANGPDSKQIARDLERIYWVWTQLYFPLWSGRDQVAVSLADWNPSSTSADEFLSQHARSRLSLRKRHRVVLLPDETSYQQTIAHPQIAAGSSATIAASTGFYSDSLTTSFFYPQADQSAIAHEICHQLFEEATDRGRANATTATTNEFWLVEGIAGHFESLQYGDTLASVGGWDSNRLQYARYQNLIARQGSIPIDELRGNRTEIQRRGDLARWYSQSILQTHDALDRDPASPRRAIILNMLAGIYGVDITDFVSLRDINSETLDPAERTDHYLMLDDADLLAHPITGNAGAICLAACEVSDRGWDSLPPLPHIRWFDASRTAITDDSVRRLLGDASGIDQLSLEATKVTPAIGGLLSRAIELRELDLSWTAIDNSVVELLKTCPHLETIWITGTPITDDVIDVIAALPNLKTIDLQRTQVSAAGLQRLQTLRPELDINPLQF</sequence>
<protein>
    <submittedName>
        <fullName evidence="2">Leucine Rich repeats (2 copies)</fullName>
    </submittedName>
</protein>
<dbReference type="OrthoDB" id="228844at2"/>
<organism evidence="2 3">
    <name type="scientific">Allorhodopirellula heiligendammensis</name>
    <dbReference type="NCBI Taxonomy" id="2714739"/>
    <lineage>
        <taxon>Bacteria</taxon>
        <taxon>Pseudomonadati</taxon>
        <taxon>Planctomycetota</taxon>
        <taxon>Planctomycetia</taxon>
        <taxon>Pirellulales</taxon>
        <taxon>Pirellulaceae</taxon>
        <taxon>Allorhodopirellula</taxon>
    </lineage>
</organism>
<dbReference type="Proteomes" id="UP000319908">
    <property type="component" value="Unassembled WGS sequence"/>
</dbReference>
<evidence type="ECO:0000256" key="1">
    <source>
        <dbReference type="SAM" id="SignalP"/>
    </source>
</evidence>
<keyword evidence="3" id="KW-1185">Reference proteome</keyword>
<dbReference type="InterPro" id="IPR032675">
    <property type="entry name" value="LRR_dom_sf"/>
</dbReference>
<reference evidence="2 3" key="1">
    <citation type="journal article" date="2020" name="Antonie Van Leeuwenhoek">
        <title>Rhodopirellula heiligendammensis sp. nov., Rhodopirellula pilleata sp. nov., and Rhodopirellula solitaria sp. nov. isolated from natural or artificial marine surfaces in Northern Germany and California, USA, and emended description of the genus Rhodopirellula.</title>
        <authorList>
            <person name="Kallscheuer N."/>
            <person name="Wiegand S."/>
            <person name="Jogler M."/>
            <person name="Boedeker C."/>
            <person name="Peeters S.H."/>
            <person name="Rast P."/>
            <person name="Heuer A."/>
            <person name="Jetten M.S.M."/>
            <person name="Rohde M."/>
            <person name="Jogler C."/>
        </authorList>
    </citation>
    <scope>NUCLEOTIDE SEQUENCE [LARGE SCALE GENOMIC DNA]</scope>
    <source>
        <strain evidence="2 3">Poly21</strain>
    </source>
</reference>
<feature type="signal peptide" evidence="1">
    <location>
        <begin position="1"/>
        <end position="29"/>
    </location>
</feature>
<name>A0A5C6C2W7_9BACT</name>
<comment type="caution">
    <text evidence="2">The sequence shown here is derived from an EMBL/GenBank/DDBJ whole genome shotgun (WGS) entry which is preliminary data.</text>
</comment>
<gene>
    <name evidence="2" type="ORF">Poly21_05870</name>
</gene>